<dbReference type="GO" id="GO:0009252">
    <property type="term" value="P:peptidoglycan biosynthetic process"/>
    <property type="evidence" value="ECO:0007669"/>
    <property type="project" value="UniProtKB-KW"/>
</dbReference>
<evidence type="ECO:0000256" key="8">
    <source>
        <dbReference type="ARBA" id="ARBA00060041"/>
    </source>
</evidence>
<name>A0A2T5JN03_9RHOB</name>
<dbReference type="GO" id="GO:0008360">
    <property type="term" value="P:regulation of cell shape"/>
    <property type="evidence" value="ECO:0007669"/>
    <property type="project" value="UniProtKB-KW"/>
</dbReference>
<feature type="transmembrane region" description="Helical" evidence="10">
    <location>
        <begin position="305"/>
        <end position="329"/>
    </location>
</feature>
<dbReference type="Pfam" id="PF03023">
    <property type="entry name" value="MurJ"/>
    <property type="match status" value="1"/>
</dbReference>
<dbReference type="EMBL" id="QAOT01000035">
    <property type="protein sequence ID" value="PTR08700.1"/>
    <property type="molecule type" value="Genomic_DNA"/>
</dbReference>
<keyword evidence="5" id="KW-0573">Peptidoglycan synthesis</keyword>
<protein>
    <submittedName>
        <fullName evidence="11">Peptidoglycan biosynthesis protein MviN/MurJ (Putative lipid II flippase)</fullName>
    </submittedName>
</protein>
<keyword evidence="3 10" id="KW-0812">Transmembrane</keyword>
<feature type="transmembrane region" description="Helical" evidence="10">
    <location>
        <begin position="474"/>
        <end position="494"/>
    </location>
</feature>
<evidence type="ECO:0000256" key="7">
    <source>
        <dbReference type="ARBA" id="ARBA00023136"/>
    </source>
</evidence>
<comment type="function">
    <text evidence="8">Involved in peptidoglycan biosynthesis. Transports lipid-linked peptidoglycan precursors from the inner to the outer leaflet of the cytoplasmic membrane.</text>
</comment>
<dbReference type="OrthoDB" id="7846466at2"/>
<evidence type="ECO:0000256" key="5">
    <source>
        <dbReference type="ARBA" id="ARBA00022984"/>
    </source>
</evidence>
<feature type="transmembrane region" description="Helical" evidence="10">
    <location>
        <begin position="88"/>
        <end position="109"/>
    </location>
</feature>
<dbReference type="PANTHER" id="PTHR47019">
    <property type="entry name" value="LIPID II FLIPPASE MURJ"/>
    <property type="match status" value="1"/>
</dbReference>
<sequence length="506" mass="52218">MRVSSLLSAMMHFGGQLVGILLALLVSHLIARRLGIGSEADAFFFGRRIATSVIETLSQVMAVFYIPLVAAHAIGSGRGFLKATLRHAGIAAVAGAGLSLLIGFGAGAATGLLAPGFEADAAVLARQTLTIFAAVLPATMACIVFAAALNVAGHFGMPSMIRQLPRAAIAVTIAVASTSLVLTAASAFAVAWFVVAAIMFVQVLRMTRGWQPEAGIVAHPARPLAFGIAAVLLVVAALASTWLETAFAAGVGPGGITRLEMTQRLGTLLGNALATALSLVVFTAWSKRTAAGGEILASDLWRSVFIGMAVLLPLQVYLALHSQTLVSFLLGHGRFGAEDVREVAESLRWMTLAPLSAFVLRMVLVRILVDRTLSVVRLLAISVTVDTGVKFLLFAWLTPEFGVNGIVLGQAVSPLVTLALLAGLLRRRRVLAGPVRLGRESGLAVAAIAAVAGIVLGSLSMGAGSVIFGLAPSAGADLATLAVSGGLGIGLFFLSKRVLRVSIALD</sequence>
<keyword evidence="4" id="KW-0133">Cell shape</keyword>
<keyword evidence="2" id="KW-1003">Cell membrane</keyword>
<comment type="similarity">
    <text evidence="9">Belongs to the MurJ/MviN family.</text>
</comment>
<feature type="transmembrane region" description="Helical" evidence="10">
    <location>
        <begin position="349"/>
        <end position="369"/>
    </location>
</feature>
<comment type="caution">
    <text evidence="11">The sequence shown here is derived from an EMBL/GenBank/DDBJ whole genome shotgun (WGS) entry which is preliminary data.</text>
</comment>
<dbReference type="GO" id="GO:0015648">
    <property type="term" value="F:lipid-linked peptidoglycan transporter activity"/>
    <property type="evidence" value="ECO:0007669"/>
    <property type="project" value="TreeGrafter"/>
</dbReference>
<dbReference type="AlphaFoldDB" id="A0A2T5JN03"/>
<evidence type="ECO:0000313" key="11">
    <source>
        <dbReference type="EMBL" id="PTR08700.1"/>
    </source>
</evidence>
<evidence type="ECO:0000313" key="12">
    <source>
        <dbReference type="Proteomes" id="UP000244060"/>
    </source>
</evidence>
<feature type="transmembrane region" description="Helical" evidence="10">
    <location>
        <begin position="224"/>
        <end position="243"/>
    </location>
</feature>
<dbReference type="InterPro" id="IPR004268">
    <property type="entry name" value="MurJ"/>
</dbReference>
<feature type="transmembrane region" description="Helical" evidence="10">
    <location>
        <begin position="443"/>
        <end position="468"/>
    </location>
</feature>
<evidence type="ECO:0000256" key="3">
    <source>
        <dbReference type="ARBA" id="ARBA00022692"/>
    </source>
</evidence>
<reference evidence="11 12" key="1">
    <citation type="submission" date="2018-04" db="EMBL/GenBank/DDBJ databases">
        <title>Genomic Encyclopedia of Type Strains, Phase III (KMG-III): the genomes of soil and plant-associated and newly described type strains.</title>
        <authorList>
            <person name="Whitman W."/>
        </authorList>
    </citation>
    <scope>NUCLEOTIDE SEQUENCE [LARGE SCALE GENOMIC DNA]</scope>
    <source>
        <strain evidence="11 12">KA25</strain>
    </source>
</reference>
<keyword evidence="12" id="KW-1185">Reference proteome</keyword>
<feature type="transmembrane region" description="Helical" evidence="10">
    <location>
        <begin position="403"/>
        <end position="422"/>
    </location>
</feature>
<evidence type="ECO:0000256" key="6">
    <source>
        <dbReference type="ARBA" id="ARBA00022989"/>
    </source>
</evidence>
<dbReference type="PANTHER" id="PTHR47019:SF1">
    <property type="entry name" value="LIPID II FLIPPASE MURJ"/>
    <property type="match status" value="1"/>
</dbReference>
<organism evidence="11 12">
    <name type="scientific">Cereibacter azotoformans</name>
    <dbReference type="NCBI Taxonomy" id="43057"/>
    <lineage>
        <taxon>Bacteria</taxon>
        <taxon>Pseudomonadati</taxon>
        <taxon>Pseudomonadota</taxon>
        <taxon>Alphaproteobacteria</taxon>
        <taxon>Rhodobacterales</taxon>
        <taxon>Paracoccaceae</taxon>
        <taxon>Cereibacter</taxon>
    </lineage>
</organism>
<accession>A0A2T5JN03</accession>
<feature type="transmembrane region" description="Helical" evidence="10">
    <location>
        <begin position="129"/>
        <end position="152"/>
    </location>
</feature>
<evidence type="ECO:0000256" key="4">
    <source>
        <dbReference type="ARBA" id="ARBA00022960"/>
    </source>
</evidence>
<gene>
    <name evidence="11" type="ORF">C8J28_1356</name>
</gene>
<feature type="transmembrane region" description="Helical" evidence="10">
    <location>
        <begin position="187"/>
        <end position="204"/>
    </location>
</feature>
<evidence type="ECO:0000256" key="9">
    <source>
        <dbReference type="ARBA" id="ARBA00061532"/>
    </source>
</evidence>
<dbReference type="InterPro" id="IPR051050">
    <property type="entry name" value="Lipid_II_flippase_MurJ/MviN"/>
</dbReference>
<proteinExistence type="inferred from homology"/>
<evidence type="ECO:0000256" key="2">
    <source>
        <dbReference type="ARBA" id="ARBA00022475"/>
    </source>
</evidence>
<feature type="transmembrane region" description="Helical" evidence="10">
    <location>
        <begin position="376"/>
        <end position="397"/>
    </location>
</feature>
<evidence type="ECO:0000256" key="10">
    <source>
        <dbReference type="SAM" id="Phobius"/>
    </source>
</evidence>
<feature type="transmembrane region" description="Helical" evidence="10">
    <location>
        <begin position="59"/>
        <end position="81"/>
    </location>
</feature>
<dbReference type="Proteomes" id="UP000244060">
    <property type="component" value="Unassembled WGS sequence"/>
</dbReference>
<feature type="transmembrane region" description="Helical" evidence="10">
    <location>
        <begin position="263"/>
        <end position="285"/>
    </location>
</feature>
<dbReference type="GO" id="GO:0005886">
    <property type="term" value="C:plasma membrane"/>
    <property type="evidence" value="ECO:0007669"/>
    <property type="project" value="UniProtKB-SubCell"/>
</dbReference>
<comment type="subcellular location">
    <subcellularLocation>
        <location evidence="1">Cell membrane</location>
        <topology evidence="1">Multi-pass membrane protein</topology>
    </subcellularLocation>
</comment>
<evidence type="ECO:0000256" key="1">
    <source>
        <dbReference type="ARBA" id="ARBA00004651"/>
    </source>
</evidence>
<keyword evidence="6 10" id="KW-1133">Transmembrane helix</keyword>
<dbReference type="GO" id="GO:0034204">
    <property type="term" value="P:lipid translocation"/>
    <property type="evidence" value="ECO:0007669"/>
    <property type="project" value="TreeGrafter"/>
</dbReference>
<keyword evidence="7 10" id="KW-0472">Membrane</keyword>